<dbReference type="Proteomes" id="UP001526143">
    <property type="component" value="Unassembled WGS sequence"/>
</dbReference>
<evidence type="ECO:0000313" key="2">
    <source>
        <dbReference type="Proteomes" id="UP001526143"/>
    </source>
</evidence>
<comment type="caution">
    <text evidence="1">The sequence shown here is derived from an EMBL/GenBank/DDBJ whole genome shotgun (WGS) entry which is preliminary data.</text>
</comment>
<proteinExistence type="predicted"/>
<evidence type="ECO:0000313" key="1">
    <source>
        <dbReference type="EMBL" id="MCV3217113.1"/>
    </source>
</evidence>
<accession>A0ABT3B6V4</accession>
<dbReference type="RefSeq" id="WP_263748809.1">
    <property type="nucleotide sequence ID" value="NZ_JAOWRF010000386.1"/>
</dbReference>
<keyword evidence="2" id="KW-1185">Reference proteome</keyword>
<protein>
    <submittedName>
        <fullName evidence="1">Uncharacterized protein</fullName>
    </submittedName>
</protein>
<dbReference type="EMBL" id="JAOWRF010000386">
    <property type="protein sequence ID" value="MCV3217113.1"/>
    <property type="molecule type" value="Genomic_DNA"/>
</dbReference>
<name>A0ABT3B6V4_9CYAN</name>
<reference evidence="1 2" key="1">
    <citation type="submission" date="2022-10" db="EMBL/GenBank/DDBJ databases">
        <title>Identification of biosynthetic pathway for the production of the potent trypsin inhibitor radiosumin.</title>
        <authorList>
            <person name="Fewer D.P."/>
            <person name="Delbaje E."/>
            <person name="Ouyang X."/>
            <person name="Agostino P.D."/>
            <person name="Wahlsten M."/>
            <person name="Jokela J."/>
            <person name="Permi P."/>
            <person name="Haapaniemi E."/>
            <person name="Koistinen H."/>
        </authorList>
    </citation>
    <scope>NUCLEOTIDE SEQUENCE [LARGE SCALE GENOMIC DNA]</scope>
    <source>
        <strain evidence="1 2">NIES-515</strain>
    </source>
</reference>
<gene>
    <name evidence="1" type="ORF">OGM63_26995</name>
</gene>
<organism evidence="1 2">
    <name type="scientific">Plectonema radiosum NIES-515</name>
    <dbReference type="NCBI Taxonomy" id="2986073"/>
    <lineage>
        <taxon>Bacteria</taxon>
        <taxon>Bacillati</taxon>
        <taxon>Cyanobacteriota</taxon>
        <taxon>Cyanophyceae</taxon>
        <taxon>Oscillatoriophycideae</taxon>
        <taxon>Oscillatoriales</taxon>
        <taxon>Microcoleaceae</taxon>
        <taxon>Plectonema</taxon>
    </lineage>
</organism>
<sequence>MSTKRLILPNPYRAWFIANESHRQDYSETPINELLAYAKRLYGLKDLDVVRERRKAHKQQRTARWAEAS</sequence>